<feature type="domain" description="Glycosyl transferase family 28 C-terminal" evidence="5">
    <location>
        <begin position="210"/>
        <end position="356"/>
    </location>
</feature>
<evidence type="ECO:0000256" key="4">
    <source>
        <dbReference type="ARBA" id="ARBA00022679"/>
    </source>
</evidence>
<comment type="caution">
    <text evidence="7">The sequence shown here is derived from an EMBL/GenBank/DDBJ whole genome shotgun (WGS) entry which is preliminary data.</text>
</comment>
<dbReference type="Pfam" id="PF04101">
    <property type="entry name" value="Glyco_tran_28_C"/>
    <property type="match status" value="1"/>
</dbReference>
<dbReference type="GO" id="GO:0016758">
    <property type="term" value="F:hexosyltransferase activity"/>
    <property type="evidence" value="ECO:0007669"/>
    <property type="project" value="InterPro"/>
</dbReference>
<keyword evidence="8" id="KW-1185">Reference proteome</keyword>
<dbReference type="PANTHER" id="PTHR43025">
    <property type="entry name" value="MONOGALACTOSYLDIACYLGLYCEROL SYNTHASE"/>
    <property type="match status" value="1"/>
</dbReference>
<name>A0A3S0U0U2_9BACI</name>
<dbReference type="InterPro" id="IPR009695">
    <property type="entry name" value="Diacylglyc_glucosyltr_N"/>
</dbReference>
<protein>
    <submittedName>
        <fullName evidence="7">UDP-glucuronosyltransferase</fullName>
    </submittedName>
</protein>
<dbReference type="Proteomes" id="UP000267430">
    <property type="component" value="Unassembled WGS sequence"/>
</dbReference>
<sequence length="381" mass="44133">MKQRSANKTILFLPFLQIPSGHHQVARALLEGIQKSQPNIICESVDILSYSYGKAESIVSNVYLKWIHSFPGLYSLIYSNTVYKNVNKQKHYRIFELLFLPFIKKLLKQKTPTLIVCTHALPSYMLNCLKEKKELTIPVINVYTDYFIHQLWGIEHIDYHFVSSQEMKDFLQLKGVKEEQIFVTGVPIHNKINKQKEPLMEREASSTLKILIAGGNLGAGLIEKLVKKINYNSEFHYYVLCGTNKKLYDRILKLGNNNITPLHYITCKEQMNELYDHVDAIVTKPGGVTISECLFKRKPIFLYHALPGQEEINMQTLERLGVISHLKGWEEDDKSLEDEIYSFFNDNQQLRTNQNRIAEYHQLVNTKEPAEIIEELLAARS</sequence>
<gene>
    <name evidence="7" type="ORF">ELQ35_11385</name>
</gene>
<evidence type="ECO:0000256" key="2">
    <source>
        <dbReference type="ARBA" id="ARBA00006962"/>
    </source>
</evidence>
<reference evidence="7 8" key="1">
    <citation type="submission" date="2018-12" db="EMBL/GenBank/DDBJ databases">
        <title>Bacillus chawlae sp. nov., Bacillus glennii sp. nov., and Bacillus saganii sp. nov. Isolated from the Vehicle Assembly Building at Kennedy Space Center where the Viking Spacecraft were Assembled.</title>
        <authorList>
            <person name="Seuylemezian A."/>
            <person name="Vaishampayan P."/>
        </authorList>
    </citation>
    <scope>NUCLEOTIDE SEQUENCE [LARGE SCALE GENOMIC DNA]</scope>
    <source>
        <strain evidence="7 8">L5</strain>
    </source>
</reference>
<dbReference type="Gene3D" id="3.40.50.2000">
    <property type="entry name" value="Glycogen Phosphorylase B"/>
    <property type="match status" value="1"/>
</dbReference>
<evidence type="ECO:0000256" key="3">
    <source>
        <dbReference type="ARBA" id="ARBA00022676"/>
    </source>
</evidence>
<dbReference type="OrthoDB" id="9815663at2"/>
<comment type="similarity">
    <text evidence="2">Belongs to the glycosyltransferase 28 family.</text>
</comment>
<evidence type="ECO:0000256" key="1">
    <source>
        <dbReference type="ARBA" id="ARBA00004370"/>
    </source>
</evidence>
<accession>A0A3S0U0U2</accession>
<dbReference type="RefSeq" id="WP_126864946.1">
    <property type="nucleotide sequence ID" value="NZ_JAUSTX010000015.1"/>
</dbReference>
<feature type="domain" description="Diacylglycerol glucosyltransferase N-terminal" evidence="6">
    <location>
        <begin position="22"/>
        <end position="188"/>
    </location>
</feature>
<dbReference type="EMBL" id="RYZZ01000014">
    <property type="protein sequence ID" value="RUQ28838.1"/>
    <property type="molecule type" value="Genomic_DNA"/>
</dbReference>
<dbReference type="InterPro" id="IPR007235">
    <property type="entry name" value="Glyco_trans_28_C"/>
</dbReference>
<dbReference type="PANTHER" id="PTHR43025:SF3">
    <property type="entry name" value="MONOGALACTOSYLDIACYLGLYCEROL SYNTHASE 1, CHLOROPLASTIC"/>
    <property type="match status" value="1"/>
</dbReference>
<dbReference type="GO" id="GO:0009247">
    <property type="term" value="P:glycolipid biosynthetic process"/>
    <property type="evidence" value="ECO:0007669"/>
    <property type="project" value="InterPro"/>
</dbReference>
<dbReference type="InterPro" id="IPR050519">
    <property type="entry name" value="Glycosyltransf_28_UgtP"/>
</dbReference>
<dbReference type="SUPFAM" id="SSF53756">
    <property type="entry name" value="UDP-Glycosyltransferase/glycogen phosphorylase"/>
    <property type="match status" value="1"/>
</dbReference>
<keyword evidence="4 7" id="KW-0808">Transferase</keyword>
<organism evidence="7 8">
    <name type="scientific">Peribacillus cavernae</name>
    <dbReference type="NCBI Taxonomy" id="1674310"/>
    <lineage>
        <taxon>Bacteria</taxon>
        <taxon>Bacillati</taxon>
        <taxon>Bacillota</taxon>
        <taxon>Bacilli</taxon>
        <taxon>Bacillales</taxon>
        <taxon>Bacillaceae</taxon>
        <taxon>Peribacillus</taxon>
    </lineage>
</organism>
<evidence type="ECO:0000313" key="7">
    <source>
        <dbReference type="EMBL" id="RUQ28838.1"/>
    </source>
</evidence>
<evidence type="ECO:0000313" key="8">
    <source>
        <dbReference type="Proteomes" id="UP000267430"/>
    </source>
</evidence>
<keyword evidence="3" id="KW-0328">Glycosyltransferase</keyword>
<proteinExistence type="inferred from homology"/>
<dbReference type="GO" id="GO:0016020">
    <property type="term" value="C:membrane"/>
    <property type="evidence" value="ECO:0007669"/>
    <property type="project" value="UniProtKB-SubCell"/>
</dbReference>
<evidence type="ECO:0000259" key="5">
    <source>
        <dbReference type="Pfam" id="PF04101"/>
    </source>
</evidence>
<dbReference type="AlphaFoldDB" id="A0A3S0U0U2"/>
<dbReference type="Pfam" id="PF06925">
    <property type="entry name" value="MGDG_synth"/>
    <property type="match status" value="1"/>
</dbReference>
<comment type="subcellular location">
    <subcellularLocation>
        <location evidence="1">Membrane</location>
    </subcellularLocation>
</comment>
<evidence type="ECO:0000259" key="6">
    <source>
        <dbReference type="Pfam" id="PF06925"/>
    </source>
</evidence>